<dbReference type="AlphaFoldDB" id="A0A4R3Y732"/>
<evidence type="ECO:0000313" key="3">
    <source>
        <dbReference type="EMBL" id="TNG89810.1"/>
    </source>
</evidence>
<evidence type="ECO:0000313" key="5">
    <source>
        <dbReference type="Proteomes" id="UP000305526"/>
    </source>
</evidence>
<gene>
    <name evidence="2" type="ORF">EDC16_105220</name>
    <name evidence="3" type="ORF">FHQ21_09840</name>
</gene>
<feature type="transmembrane region" description="Helical" evidence="1">
    <location>
        <begin position="53"/>
        <end position="80"/>
    </location>
</feature>
<dbReference type="RefSeq" id="WP_132966844.1">
    <property type="nucleotide sequence ID" value="NZ_LEKL01000066.1"/>
</dbReference>
<keyword evidence="1" id="KW-0472">Membrane</keyword>
<dbReference type="Proteomes" id="UP000305526">
    <property type="component" value="Unassembled WGS sequence"/>
</dbReference>
<proteinExistence type="predicted"/>
<keyword evidence="1" id="KW-0812">Transmembrane</keyword>
<keyword evidence="1" id="KW-1133">Transmembrane helix</keyword>
<feature type="transmembrane region" description="Helical" evidence="1">
    <location>
        <begin position="128"/>
        <end position="153"/>
    </location>
</feature>
<reference evidence="3 5" key="2">
    <citation type="submission" date="2019-05" db="EMBL/GenBank/DDBJ databases">
        <title>Pasteurellaceae isolates from reptiles.</title>
        <authorList>
            <person name="Bojesen A.M."/>
            <person name="Lund E."/>
        </authorList>
    </citation>
    <scope>NUCLEOTIDE SEQUENCE [LARGE SCALE GENOMIC DNA]</scope>
    <source>
        <strain evidence="3 5">ELNT2x</strain>
    </source>
</reference>
<evidence type="ECO:0008006" key="6">
    <source>
        <dbReference type="Google" id="ProtNLM"/>
    </source>
</evidence>
<organism evidence="2 4">
    <name type="scientific">Testudinibacter aquarius</name>
    <dbReference type="NCBI Taxonomy" id="1524974"/>
    <lineage>
        <taxon>Bacteria</taxon>
        <taxon>Pseudomonadati</taxon>
        <taxon>Pseudomonadota</taxon>
        <taxon>Gammaproteobacteria</taxon>
        <taxon>Pasteurellales</taxon>
        <taxon>Pasteurellaceae</taxon>
        <taxon>Testudinibacter</taxon>
    </lineage>
</organism>
<keyword evidence="5" id="KW-1185">Reference proteome</keyword>
<dbReference type="EMBL" id="SMCP01000005">
    <property type="protein sequence ID" value="TCV87301.1"/>
    <property type="molecule type" value="Genomic_DNA"/>
</dbReference>
<feature type="transmembrane region" description="Helical" evidence="1">
    <location>
        <begin position="174"/>
        <end position="196"/>
    </location>
</feature>
<comment type="caution">
    <text evidence="2">The sequence shown here is derived from an EMBL/GenBank/DDBJ whole genome shotgun (WGS) entry which is preliminary data.</text>
</comment>
<name>A0A4R3Y732_9PAST</name>
<feature type="transmembrane region" description="Helical" evidence="1">
    <location>
        <begin position="21"/>
        <end position="41"/>
    </location>
</feature>
<protein>
    <recommendedName>
        <fullName evidence="6">Intracellular septation protein A</fullName>
    </recommendedName>
</protein>
<evidence type="ECO:0000313" key="2">
    <source>
        <dbReference type="EMBL" id="TCV87301.1"/>
    </source>
</evidence>
<accession>A0A4R3Y732</accession>
<sequence length="240" mass="26858">MPVNFIKIFQDSWNFILNQRQMALFFLVLLVIDNVFFRYLLNGVDPQSEGGGSTFLMLTVAGQVVNSLLILWFLSMITFISQQKPANLSNAFAYAVKKTPIFLLLNFLIVMPFSLAAASYVATGGGSLFALPSVLIGCYLFIRLCLAPYSYVLENSTFSQALKLVWLNGSGKRILPLFLFSLLVYLIPLIITLQLAPLASSIVMTLIVAAVSAAISLFTLVFTYRFYQLFIDKNILRKFQ</sequence>
<reference evidence="2 4" key="1">
    <citation type="submission" date="2019-03" db="EMBL/GenBank/DDBJ databases">
        <title>Genomic Encyclopedia of Type Strains, Phase IV (KMG-IV): sequencing the most valuable type-strain genomes for metagenomic binning, comparative biology and taxonomic classification.</title>
        <authorList>
            <person name="Goeker M."/>
        </authorList>
    </citation>
    <scope>NUCLEOTIDE SEQUENCE [LARGE SCALE GENOMIC DNA]</scope>
    <source>
        <strain evidence="2 4">DSM 28140</strain>
    </source>
</reference>
<dbReference type="EMBL" id="VDGV01000090">
    <property type="protein sequence ID" value="TNG89810.1"/>
    <property type="molecule type" value="Genomic_DNA"/>
</dbReference>
<dbReference type="Proteomes" id="UP000294619">
    <property type="component" value="Unassembled WGS sequence"/>
</dbReference>
<evidence type="ECO:0000313" key="4">
    <source>
        <dbReference type="Proteomes" id="UP000294619"/>
    </source>
</evidence>
<feature type="transmembrane region" description="Helical" evidence="1">
    <location>
        <begin position="101"/>
        <end position="122"/>
    </location>
</feature>
<feature type="transmembrane region" description="Helical" evidence="1">
    <location>
        <begin position="202"/>
        <end position="227"/>
    </location>
</feature>
<evidence type="ECO:0000256" key="1">
    <source>
        <dbReference type="SAM" id="Phobius"/>
    </source>
</evidence>